<proteinExistence type="predicted"/>
<keyword evidence="2" id="KW-0732">Signal</keyword>
<feature type="region of interest" description="Disordered" evidence="1">
    <location>
        <begin position="101"/>
        <end position="135"/>
    </location>
</feature>
<name>A0AB34IR69_PRYPA</name>
<dbReference type="EMBL" id="JBGBPQ010000020">
    <property type="protein sequence ID" value="KAL1504169.1"/>
    <property type="molecule type" value="Genomic_DNA"/>
</dbReference>
<feature type="compositionally biased region" description="Polar residues" evidence="1">
    <location>
        <begin position="102"/>
        <end position="114"/>
    </location>
</feature>
<organism evidence="3 4">
    <name type="scientific">Prymnesium parvum</name>
    <name type="common">Toxic golden alga</name>
    <dbReference type="NCBI Taxonomy" id="97485"/>
    <lineage>
        <taxon>Eukaryota</taxon>
        <taxon>Haptista</taxon>
        <taxon>Haptophyta</taxon>
        <taxon>Prymnesiophyceae</taxon>
        <taxon>Prymnesiales</taxon>
        <taxon>Prymnesiaceae</taxon>
        <taxon>Prymnesium</taxon>
    </lineage>
</organism>
<sequence length="135" mass="14257">MSAAGGWRWLAVASLLGAQCCCALDAKWTPAADGGPARFSKRYRQAHGIDDSRWGGDDSSVRYIGDTFAQILPDSPLGWMLAALAGLMCLALLHYQKEGAISSGSGRTTASPSDQHIRTPAAEAAREAALKRHAS</sequence>
<accession>A0AB34IR69</accession>
<evidence type="ECO:0000256" key="2">
    <source>
        <dbReference type="SAM" id="SignalP"/>
    </source>
</evidence>
<feature type="signal peptide" evidence="2">
    <location>
        <begin position="1"/>
        <end position="23"/>
    </location>
</feature>
<feature type="chain" id="PRO_5044245706" evidence="2">
    <location>
        <begin position="24"/>
        <end position="135"/>
    </location>
</feature>
<dbReference type="Proteomes" id="UP001515480">
    <property type="component" value="Unassembled WGS sequence"/>
</dbReference>
<evidence type="ECO:0000313" key="4">
    <source>
        <dbReference type="Proteomes" id="UP001515480"/>
    </source>
</evidence>
<reference evidence="3 4" key="1">
    <citation type="journal article" date="2024" name="Science">
        <title>Giant polyketide synthase enzymes in the biosynthesis of giant marine polyether toxins.</title>
        <authorList>
            <person name="Fallon T.R."/>
            <person name="Shende V.V."/>
            <person name="Wierzbicki I.H."/>
            <person name="Pendleton A.L."/>
            <person name="Watervoot N.F."/>
            <person name="Auber R.P."/>
            <person name="Gonzalez D.J."/>
            <person name="Wisecaver J.H."/>
            <person name="Moore B.S."/>
        </authorList>
    </citation>
    <scope>NUCLEOTIDE SEQUENCE [LARGE SCALE GENOMIC DNA]</scope>
    <source>
        <strain evidence="3 4">12B1</strain>
    </source>
</reference>
<evidence type="ECO:0000313" key="3">
    <source>
        <dbReference type="EMBL" id="KAL1504169.1"/>
    </source>
</evidence>
<dbReference type="AlphaFoldDB" id="A0AB34IR69"/>
<protein>
    <submittedName>
        <fullName evidence="3">Uncharacterized protein</fullName>
    </submittedName>
</protein>
<comment type="caution">
    <text evidence="3">The sequence shown here is derived from an EMBL/GenBank/DDBJ whole genome shotgun (WGS) entry which is preliminary data.</text>
</comment>
<feature type="compositionally biased region" description="Basic and acidic residues" evidence="1">
    <location>
        <begin position="124"/>
        <end position="135"/>
    </location>
</feature>
<keyword evidence="4" id="KW-1185">Reference proteome</keyword>
<gene>
    <name evidence="3" type="ORF">AB1Y20_010578</name>
</gene>
<evidence type="ECO:0000256" key="1">
    <source>
        <dbReference type="SAM" id="MobiDB-lite"/>
    </source>
</evidence>